<dbReference type="RefSeq" id="WP_198090431.1">
    <property type="nucleotide sequence ID" value="NZ_AP026410.1"/>
</dbReference>
<proteinExistence type="predicted"/>
<evidence type="ECO:0000313" key="2">
    <source>
        <dbReference type="Proteomes" id="UP001284547"/>
    </source>
</evidence>
<protein>
    <recommendedName>
        <fullName evidence="3">ATP-binding protein</fullName>
    </recommendedName>
</protein>
<sequence length="966" mass="111503">MPKALKNRYIMIFPFDNKSNISAVLRMLKNSTRNKVRAIASGSDTDSIDLMNNLREKCNVTELYQAENAVKALSIGRKLLPDLFPKEPQFKDDFIRLDALGLEKNLSYIDNAIKLNKRKVEKFLEDLFEINESIYQNDLFLAEKLINKAIENHGHSHLLLRKAIFVISSDEMSKFDSLSRIITSYGVRSNVVNTLLYCFKEEQDYLSVKKSVMSTKDRGVFNQFTRDLLRIGFHPHAKNTADLIQLTQSCLQSSLVDAIIITKVNSNLFDKSKYINIDWVFKLIDNNSKPIQEIVNLTEQYEDSEGVFFQRSCAWLENDEVVEYRLLIDHFNDSPESPYFEMNDELVLRIIKNVRVEGIEEILTSENLLEFGGSKLSVNKSSISNSALLNLMIHINEGMIITTEDVLLRLMENTRDLARTINISFIKNFILSSPSELSEIVLLLLIYKRSKNEADHYKLRRKLQNYIIKYNESNLVNFIDSVAKKSQAVAEFTYEVCTEDFISKLSHVIGTTEKITETRASLHDWMGDLTGDTNYKVRAKNLRIDHKINLVKGELDDNRIYVDTSKFLEWMQDEIAQDLTTVLSFSLHDKEVINTNEPQITQIISKCYSEFCSNNLFGIASYLGRRLRHGTFKGHLYHSVVNDIEQTYDDIIDDPLIFPLWGAFKESYKNEVDSIVKNKLHIKNGSTFEGFLSPEITGHNKIEVLNGCINNIYSDFDKSESSYNAILLINEYCWRLAEIDMRSVHGFLKSRKNYLVDLDLLNEIKRKALQTKMDESRVSSFYREVQRLVNDKLTDMYSWFKKPQSISPKASLNLLYKVVVTEVKQSFPNFQPDTSFDEDHDIELIGGAYHVLYDALYVIVFNAAKHGKNAGSVYRNFTIERDELSALVRVKFDSEICDSSSEFTINQLLKVDLDDAEIDTAQTVENLSGIKKLYHLDKYDENFEIITIECVKRKVCIDMIYRLGHL</sequence>
<dbReference type="Proteomes" id="UP001284547">
    <property type="component" value="Unassembled WGS sequence"/>
</dbReference>
<gene>
    <name evidence="1" type="ORF">RZP41_28745</name>
</gene>
<name>A0AAW8XXI1_9ENTR</name>
<evidence type="ECO:0000313" key="1">
    <source>
        <dbReference type="EMBL" id="MDV0845191.1"/>
    </source>
</evidence>
<comment type="caution">
    <text evidence="1">The sequence shown here is derived from an EMBL/GenBank/DDBJ whole genome shotgun (WGS) entry which is preliminary data.</text>
</comment>
<evidence type="ECO:0008006" key="3">
    <source>
        <dbReference type="Google" id="ProtNLM"/>
    </source>
</evidence>
<accession>A0AAW8XXI1</accession>
<dbReference type="AlphaFoldDB" id="A0AAW8XXI1"/>
<organism evidence="1 2">
    <name type="scientific">Klebsiella quasipneumoniae subsp. quasipneumoniae</name>
    <dbReference type="NCBI Taxonomy" id="1667327"/>
    <lineage>
        <taxon>Bacteria</taxon>
        <taxon>Pseudomonadati</taxon>
        <taxon>Pseudomonadota</taxon>
        <taxon>Gammaproteobacteria</taxon>
        <taxon>Enterobacterales</taxon>
        <taxon>Enterobacteriaceae</taxon>
        <taxon>Klebsiella/Raoultella group</taxon>
        <taxon>Klebsiella</taxon>
        <taxon>Klebsiella pneumoniae complex</taxon>
    </lineage>
</organism>
<dbReference type="EMBL" id="JAWHZD010000048">
    <property type="protein sequence ID" value="MDV0845191.1"/>
    <property type="molecule type" value="Genomic_DNA"/>
</dbReference>
<reference evidence="1" key="1">
    <citation type="submission" date="2023-10" db="EMBL/GenBank/DDBJ databases">
        <title>Surveillance and assessment of the effects of hospital wastewater treatment on clearance of pathogenic bacterial and antimicrobial resistance genes.</title>
        <authorList>
            <person name="Wu Y."/>
        </authorList>
    </citation>
    <scope>NUCLEOTIDE SEQUENCE</scope>
    <source>
        <strain evidence="1">23-M-SRM-33-1</strain>
    </source>
</reference>